<feature type="compositionally biased region" description="Acidic residues" evidence="1">
    <location>
        <begin position="153"/>
        <end position="163"/>
    </location>
</feature>
<reference evidence="2 3" key="1">
    <citation type="submission" date="2020-08" db="EMBL/GenBank/DDBJ databases">
        <title>Genomic Encyclopedia of Type Strains, Phase IV (KMG-IV): sequencing the most valuable type-strain genomes for metagenomic binning, comparative biology and taxonomic classification.</title>
        <authorList>
            <person name="Goeker M."/>
        </authorList>
    </citation>
    <scope>NUCLEOTIDE SEQUENCE [LARGE SCALE GENOMIC DNA]</scope>
    <source>
        <strain evidence="2 3">DSM 17075</strain>
    </source>
</reference>
<sequence>MSLYDYNQPNDELKALIGKTVTVYRGGPESKTGKLVDVQADYLALVNENDASIVYYALHHVQSMSENAKTNSLPSFSANFAAIEPVRANSFYELLNNLVSNPIKVNQGGPESKQGTLLAVNDDHIVLFTEDDGVVFYHLQHIKSIYVQMEKEEDITEESDGTTEPENATNDYEPVVPPYVKTPNFSSLFMELTHTWVSINRGGPEAIEGILVPGGNGYCTVVNRDEIIRMNPNHIKSISCGPKGAFQVVIQQQNEQPTEKTEEKADKEEKKQEAHGDKKKDEGKDKGEKEGKAQEAKGGKEEAKKQEAHGDRKKDEGKGEKEAKAQEKKGKEGEGKKKGEDAKGEKPKKDEEKGEKKHDKRE</sequence>
<feature type="compositionally biased region" description="Basic and acidic residues" evidence="1">
    <location>
        <begin position="257"/>
        <end position="362"/>
    </location>
</feature>
<keyword evidence="3" id="KW-1185">Reference proteome</keyword>
<dbReference type="Proteomes" id="UP000559598">
    <property type="component" value="Unassembled WGS sequence"/>
</dbReference>
<feature type="region of interest" description="Disordered" evidence="1">
    <location>
        <begin position="153"/>
        <end position="175"/>
    </location>
</feature>
<keyword evidence="2" id="KW-0946">Virion</keyword>
<gene>
    <name evidence="2" type="ORF">GGR02_001638</name>
</gene>
<evidence type="ECO:0000256" key="1">
    <source>
        <dbReference type="SAM" id="MobiDB-lite"/>
    </source>
</evidence>
<proteinExistence type="predicted"/>
<accession>A0A840DQJ5</accession>
<protein>
    <submittedName>
        <fullName evidence="2">Spore coat protein B</fullName>
    </submittedName>
</protein>
<dbReference type="EMBL" id="JACIDE010000009">
    <property type="protein sequence ID" value="MBB4073875.1"/>
    <property type="molecule type" value="Genomic_DNA"/>
</dbReference>
<evidence type="ECO:0000313" key="3">
    <source>
        <dbReference type="Proteomes" id="UP000559598"/>
    </source>
</evidence>
<dbReference type="AlphaFoldDB" id="A0A840DQJ5"/>
<keyword evidence="2" id="KW-0167">Capsid protein</keyword>
<evidence type="ECO:0000313" key="2">
    <source>
        <dbReference type="EMBL" id="MBB4073875.1"/>
    </source>
</evidence>
<organism evidence="2 3">
    <name type="scientific">Anoxybacteroides voinovskiense</name>
    <dbReference type="NCBI Taxonomy" id="230470"/>
    <lineage>
        <taxon>Bacteria</taxon>
        <taxon>Bacillati</taxon>
        <taxon>Bacillota</taxon>
        <taxon>Bacilli</taxon>
        <taxon>Bacillales</taxon>
        <taxon>Anoxybacillaceae</taxon>
        <taxon>Anoxybacteroides</taxon>
    </lineage>
</organism>
<comment type="caution">
    <text evidence="2">The sequence shown here is derived from an EMBL/GenBank/DDBJ whole genome shotgun (WGS) entry which is preliminary data.</text>
</comment>
<name>A0A840DQJ5_9BACL</name>
<feature type="region of interest" description="Disordered" evidence="1">
    <location>
        <begin position="253"/>
        <end position="362"/>
    </location>
</feature>
<dbReference type="RefSeq" id="WP_183184201.1">
    <property type="nucleotide sequence ID" value="NZ_BMNP01000008.1"/>
</dbReference>